<accession>A0AA88IUQ0</accession>
<proteinExistence type="predicted"/>
<evidence type="ECO:0000256" key="2">
    <source>
        <dbReference type="SAM" id="Phobius"/>
    </source>
</evidence>
<evidence type="ECO:0000313" key="3">
    <source>
        <dbReference type="EMBL" id="KAK2821069.1"/>
    </source>
</evidence>
<feature type="compositionally biased region" description="Polar residues" evidence="1">
    <location>
        <begin position="156"/>
        <end position="190"/>
    </location>
</feature>
<name>A0AA88IUQ0_CHASR</name>
<protein>
    <submittedName>
        <fullName evidence="3">Uncharacterized protein</fullName>
    </submittedName>
</protein>
<keyword evidence="2" id="KW-1133">Transmembrane helix</keyword>
<dbReference type="EMBL" id="JAUPFM010000019">
    <property type="protein sequence ID" value="KAK2821069.1"/>
    <property type="molecule type" value="Genomic_DNA"/>
</dbReference>
<comment type="caution">
    <text evidence="3">The sequence shown here is derived from an EMBL/GenBank/DDBJ whole genome shotgun (WGS) entry which is preliminary data.</text>
</comment>
<evidence type="ECO:0000256" key="1">
    <source>
        <dbReference type="SAM" id="MobiDB-lite"/>
    </source>
</evidence>
<dbReference type="Proteomes" id="UP001187415">
    <property type="component" value="Unassembled WGS sequence"/>
</dbReference>
<dbReference type="AlphaFoldDB" id="A0AA88IUQ0"/>
<keyword evidence="2" id="KW-0472">Membrane</keyword>
<gene>
    <name evidence="3" type="ORF">Q5P01_024028</name>
</gene>
<organism evidence="3 4">
    <name type="scientific">Channa striata</name>
    <name type="common">Snakehead murrel</name>
    <name type="synonym">Ophicephalus striatus</name>
    <dbReference type="NCBI Taxonomy" id="64152"/>
    <lineage>
        <taxon>Eukaryota</taxon>
        <taxon>Metazoa</taxon>
        <taxon>Chordata</taxon>
        <taxon>Craniata</taxon>
        <taxon>Vertebrata</taxon>
        <taxon>Euteleostomi</taxon>
        <taxon>Actinopterygii</taxon>
        <taxon>Neopterygii</taxon>
        <taxon>Teleostei</taxon>
        <taxon>Neoteleostei</taxon>
        <taxon>Acanthomorphata</taxon>
        <taxon>Anabantaria</taxon>
        <taxon>Anabantiformes</taxon>
        <taxon>Channoidei</taxon>
        <taxon>Channidae</taxon>
        <taxon>Channa</taxon>
    </lineage>
</organism>
<feature type="transmembrane region" description="Helical" evidence="2">
    <location>
        <begin position="6"/>
        <end position="30"/>
    </location>
</feature>
<reference evidence="3" key="1">
    <citation type="submission" date="2023-07" db="EMBL/GenBank/DDBJ databases">
        <title>Chromosome-level Genome Assembly of Striped Snakehead (Channa striata).</title>
        <authorList>
            <person name="Liu H."/>
        </authorList>
    </citation>
    <scope>NUCLEOTIDE SEQUENCE</scope>
    <source>
        <strain evidence="3">Gz</strain>
        <tissue evidence="3">Muscle</tissue>
    </source>
</reference>
<sequence>MAPELLTVIVASVSCVVFCLVILILVVVFYRKHPPCCRTEHYTSDPPHYHGNRSLMGINYNDHSVAINQGATGTQFPARLFIIGKPNEYQMDGPLPQLPSYESVCEKDRQRQIQGTTTQGLGLGGRHEEPPPTYEETLCQTLATAPVELHLAVHPSEQTQNESSNHLSDNTHNHRQLSSCPARSSSFLCI</sequence>
<keyword evidence="2" id="KW-0812">Transmembrane</keyword>
<keyword evidence="4" id="KW-1185">Reference proteome</keyword>
<evidence type="ECO:0000313" key="4">
    <source>
        <dbReference type="Proteomes" id="UP001187415"/>
    </source>
</evidence>
<feature type="region of interest" description="Disordered" evidence="1">
    <location>
        <begin position="155"/>
        <end position="190"/>
    </location>
</feature>